<reference evidence="1 2" key="1">
    <citation type="submission" date="2017-10" db="EMBL/GenBank/DDBJ databases">
        <title>Comparative genomics in systemic dimorphic fungi from Ajellomycetaceae.</title>
        <authorList>
            <person name="Munoz J.F."/>
            <person name="Mcewen J.G."/>
            <person name="Clay O.K."/>
            <person name="Cuomo C.A."/>
        </authorList>
    </citation>
    <scope>NUCLEOTIDE SEQUENCE [LARGE SCALE GENOMIC DNA]</scope>
    <source>
        <strain evidence="1 2">UAMH7299</strain>
    </source>
</reference>
<dbReference type="EMBL" id="PDNA01000251">
    <property type="protein sequence ID" value="PGH00486.1"/>
    <property type="molecule type" value="Genomic_DNA"/>
</dbReference>
<evidence type="ECO:0000313" key="2">
    <source>
        <dbReference type="Proteomes" id="UP000224634"/>
    </source>
</evidence>
<organism evidence="1 2">
    <name type="scientific">Polytolypa hystricis (strain UAMH7299)</name>
    <dbReference type="NCBI Taxonomy" id="1447883"/>
    <lineage>
        <taxon>Eukaryota</taxon>
        <taxon>Fungi</taxon>
        <taxon>Dikarya</taxon>
        <taxon>Ascomycota</taxon>
        <taxon>Pezizomycotina</taxon>
        <taxon>Eurotiomycetes</taxon>
        <taxon>Eurotiomycetidae</taxon>
        <taxon>Onygenales</taxon>
        <taxon>Onygenales incertae sedis</taxon>
        <taxon>Polytolypa</taxon>
    </lineage>
</organism>
<proteinExistence type="predicted"/>
<accession>A0A2B7WUK8</accession>
<keyword evidence="2" id="KW-1185">Reference proteome</keyword>
<protein>
    <submittedName>
        <fullName evidence="1">Uncharacterized protein</fullName>
    </submittedName>
</protein>
<evidence type="ECO:0000313" key="1">
    <source>
        <dbReference type="EMBL" id="PGH00486.1"/>
    </source>
</evidence>
<dbReference type="Proteomes" id="UP000224634">
    <property type="component" value="Unassembled WGS sequence"/>
</dbReference>
<dbReference type="STRING" id="1447883.A0A2B7WUK8"/>
<dbReference type="AlphaFoldDB" id="A0A2B7WUK8"/>
<gene>
    <name evidence="1" type="ORF">AJ80_09177</name>
</gene>
<name>A0A2B7WUK8_POLH7</name>
<dbReference type="OrthoDB" id="4132742at2759"/>
<comment type="caution">
    <text evidence="1">The sequence shown here is derived from an EMBL/GenBank/DDBJ whole genome shotgun (WGS) entry which is preliminary data.</text>
</comment>
<sequence>MGASPPEPRGLGTPILKTEDDMIAHGTLQDIQRLSHHMERSLDNGLFWLCLAARNSQMFDEVYWTSIDEVYYGKFISIGHRVEKHLDAKERDVLAKIYQVKVE</sequence>